<evidence type="ECO:0000259" key="7">
    <source>
        <dbReference type="Pfam" id="PF00828"/>
    </source>
</evidence>
<evidence type="ECO:0000256" key="6">
    <source>
        <dbReference type="SAM" id="MobiDB-lite"/>
    </source>
</evidence>
<protein>
    <recommendedName>
        <fullName evidence="4">Large ribosomal subunit protein uL15</fullName>
    </recommendedName>
</protein>
<evidence type="ECO:0000256" key="2">
    <source>
        <dbReference type="ARBA" id="ARBA00022980"/>
    </source>
</evidence>
<feature type="compositionally biased region" description="Gly residues" evidence="6">
    <location>
        <begin position="20"/>
        <end position="30"/>
    </location>
</feature>
<feature type="region of interest" description="Disordered" evidence="6">
    <location>
        <begin position="1"/>
        <end position="47"/>
    </location>
</feature>
<dbReference type="AlphaFoldDB" id="A0A0G0H4Y1"/>
<evidence type="ECO:0000256" key="3">
    <source>
        <dbReference type="ARBA" id="ARBA00023274"/>
    </source>
</evidence>
<dbReference type="GO" id="GO:0019843">
    <property type="term" value="F:rRNA binding"/>
    <property type="evidence" value="ECO:0007669"/>
    <property type="project" value="UniProtKB-UniRule"/>
</dbReference>
<dbReference type="STRING" id="1618481.US54_C0012G0020"/>
<dbReference type="InterPro" id="IPR030878">
    <property type="entry name" value="Ribosomal_uL15"/>
</dbReference>
<reference evidence="8 9" key="1">
    <citation type="journal article" date="2015" name="Nature">
        <title>rRNA introns, odd ribosomes, and small enigmatic genomes across a large radiation of phyla.</title>
        <authorList>
            <person name="Brown C.T."/>
            <person name="Hug L.A."/>
            <person name="Thomas B.C."/>
            <person name="Sharon I."/>
            <person name="Castelle C.J."/>
            <person name="Singh A."/>
            <person name="Wilkins M.J."/>
            <person name="Williams K.H."/>
            <person name="Banfield J.F."/>
        </authorList>
    </citation>
    <scope>NUCLEOTIDE SEQUENCE [LARGE SCALE GENOMIC DNA]</scope>
</reference>
<dbReference type="GO" id="GO:0006412">
    <property type="term" value="P:translation"/>
    <property type="evidence" value="ECO:0007669"/>
    <property type="project" value="UniProtKB-UniRule"/>
</dbReference>
<dbReference type="SUPFAM" id="SSF52080">
    <property type="entry name" value="Ribosomal proteins L15p and L18e"/>
    <property type="match status" value="1"/>
</dbReference>
<feature type="domain" description="Large ribosomal subunit protein uL15/eL18" evidence="7">
    <location>
        <begin position="82"/>
        <end position="145"/>
    </location>
</feature>
<keyword evidence="3 4" id="KW-0687">Ribonucleoprotein</keyword>
<dbReference type="Proteomes" id="UP000034471">
    <property type="component" value="Unassembled WGS sequence"/>
</dbReference>
<dbReference type="Pfam" id="PF00828">
    <property type="entry name" value="Ribosomal_L27A"/>
    <property type="match status" value="1"/>
</dbReference>
<keyword evidence="2 4" id="KW-0689">Ribosomal protein</keyword>
<sequence>MNTLSHLTKTAQKQKKRLGRGLGSGRGSKSGRGTTRHQTAREDIPLHFEGGQNRMVKRFPLLRGKARNKAVAPKPVLISLTQLNTFKKGEVVNLASLLEKGMIREKEGKRGVKIVANGVLKIALNVELPVSQSAQKHIENAGGTISS</sequence>
<keyword evidence="4" id="KW-0699">rRNA-binding</keyword>
<accession>A0A0G0H4Y1</accession>
<comment type="caution">
    <text evidence="8">The sequence shown here is derived from an EMBL/GenBank/DDBJ whole genome shotgun (WGS) entry which is preliminary data.</text>
</comment>
<dbReference type="NCBIfam" id="TIGR01071">
    <property type="entry name" value="rplO_bact"/>
    <property type="match status" value="1"/>
</dbReference>
<dbReference type="InterPro" id="IPR001196">
    <property type="entry name" value="Ribosomal_uL15_CS"/>
</dbReference>
<keyword evidence="4" id="KW-0694">RNA-binding</keyword>
<comment type="subunit">
    <text evidence="4">Part of the 50S ribosomal subunit.</text>
</comment>
<feature type="compositionally biased region" description="Polar residues" evidence="6">
    <location>
        <begin position="1"/>
        <end position="11"/>
    </location>
</feature>
<dbReference type="GO" id="GO:0015934">
    <property type="term" value="C:large ribosomal subunit"/>
    <property type="evidence" value="ECO:0007669"/>
    <property type="project" value="InterPro"/>
</dbReference>
<dbReference type="InterPro" id="IPR036227">
    <property type="entry name" value="Ribosomal_uL15/eL18_sf"/>
</dbReference>
<comment type="function">
    <text evidence="4">Binds to the 23S rRNA.</text>
</comment>
<dbReference type="PANTHER" id="PTHR12934">
    <property type="entry name" value="50S RIBOSOMAL PROTEIN L15"/>
    <property type="match status" value="1"/>
</dbReference>
<dbReference type="PANTHER" id="PTHR12934:SF11">
    <property type="entry name" value="LARGE RIBOSOMAL SUBUNIT PROTEIN UL15M"/>
    <property type="match status" value="1"/>
</dbReference>
<name>A0A0G0H4Y1_9BACT</name>
<dbReference type="GO" id="GO:0003735">
    <property type="term" value="F:structural constituent of ribosome"/>
    <property type="evidence" value="ECO:0007669"/>
    <property type="project" value="InterPro"/>
</dbReference>
<dbReference type="PROSITE" id="PS00475">
    <property type="entry name" value="RIBOSOMAL_L15"/>
    <property type="match status" value="1"/>
</dbReference>
<evidence type="ECO:0000256" key="1">
    <source>
        <dbReference type="ARBA" id="ARBA00007320"/>
    </source>
</evidence>
<dbReference type="Gene3D" id="3.100.10.10">
    <property type="match status" value="1"/>
</dbReference>
<evidence type="ECO:0000256" key="5">
    <source>
        <dbReference type="RuleBase" id="RU003888"/>
    </source>
</evidence>
<dbReference type="HAMAP" id="MF_01341">
    <property type="entry name" value="Ribosomal_uL15"/>
    <property type="match status" value="1"/>
</dbReference>
<evidence type="ECO:0000313" key="9">
    <source>
        <dbReference type="Proteomes" id="UP000034471"/>
    </source>
</evidence>
<comment type="similarity">
    <text evidence="1 4 5">Belongs to the universal ribosomal protein uL15 family.</text>
</comment>
<organism evidence="8 9">
    <name type="scientific">Candidatus Roizmanbacteria bacterium GW2011_GWA2_37_7</name>
    <dbReference type="NCBI Taxonomy" id="1618481"/>
    <lineage>
        <taxon>Bacteria</taxon>
        <taxon>Candidatus Roizmaniibacteriota</taxon>
    </lineage>
</organism>
<proteinExistence type="inferred from homology"/>
<dbReference type="EMBL" id="LBTJ01000012">
    <property type="protein sequence ID" value="KKQ38323.1"/>
    <property type="molecule type" value="Genomic_DNA"/>
</dbReference>
<evidence type="ECO:0000313" key="8">
    <source>
        <dbReference type="EMBL" id="KKQ38323.1"/>
    </source>
</evidence>
<gene>
    <name evidence="4" type="primary">rplO</name>
    <name evidence="8" type="ORF">US54_C0012G0020</name>
</gene>
<dbReference type="InterPro" id="IPR005749">
    <property type="entry name" value="Ribosomal_uL15_bac-type"/>
</dbReference>
<evidence type="ECO:0000256" key="4">
    <source>
        <dbReference type="HAMAP-Rule" id="MF_01341"/>
    </source>
</evidence>
<dbReference type="InterPro" id="IPR021131">
    <property type="entry name" value="Ribosomal_uL15/eL18"/>
</dbReference>